<evidence type="ECO:0008006" key="4">
    <source>
        <dbReference type="Google" id="ProtNLM"/>
    </source>
</evidence>
<dbReference type="EMBL" id="KN881585">
    <property type="protein sequence ID" value="KIY53824.1"/>
    <property type="molecule type" value="Genomic_DNA"/>
</dbReference>
<dbReference type="AlphaFoldDB" id="A0A0D7AQ07"/>
<evidence type="ECO:0000313" key="2">
    <source>
        <dbReference type="EMBL" id="KIY53824.1"/>
    </source>
</evidence>
<keyword evidence="1" id="KW-0472">Membrane</keyword>
<feature type="transmembrane region" description="Helical" evidence="1">
    <location>
        <begin position="204"/>
        <end position="226"/>
    </location>
</feature>
<protein>
    <recommendedName>
        <fullName evidence="4">Transmembrane protein</fullName>
    </recommendedName>
</protein>
<feature type="transmembrane region" description="Helical" evidence="1">
    <location>
        <begin position="117"/>
        <end position="138"/>
    </location>
</feature>
<feature type="transmembrane region" description="Helical" evidence="1">
    <location>
        <begin position="158"/>
        <end position="183"/>
    </location>
</feature>
<dbReference type="Proteomes" id="UP000054144">
    <property type="component" value="Unassembled WGS sequence"/>
</dbReference>
<gene>
    <name evidence="2" type="ORF">FISHEDRAFT_32602</name>
</gene>
<reference evidence="2 3" key="1">
    <citation type="journal article" date="2015" name="Fungal Genet. Biol.">
        <title>Evolution of novel wood decay mechanisms in Agaricales revealed by the genome sequences of Fistulina hepatica and Cylindrobasidium torrendii.</title>
        <authorList>
            <person name="Floudas D."/>
            <person name="Held B.W."/>
            <person name="Riley R."/>
            <person name="Nagy L.G."/>
            <person name="Koehler G."/>
            <person name="Ransdell A.S."/>
            <person name="Younus H."/>
            <person name="Chow J."/>
            <person name="Chiniquy J."/>
            <person name="Lipzen A."/>
            <person name="Tritt A."/>
            <person name="Sun H."/>
            <person name="Haridas S."/>
            <person name="LaButti K."/>
            <person name="Ohm R.A."/>
            <person name="Kues U."/>
            <person name="Blanchette R.A."/>
            <person name="Grigoriev I.V."/>
            <person name="Minto R.E."/>
            <person name="Hibbett D.S."/>
        </authorList>
    </citation>
    <scope>NUCLEOTIDE SEQUENCE [LARGE SCALE GENOMIC DNA]</scope>
    <source>
        <strain evidence="2 3">ATCC 64428</strain>
    </source>
</reference>
<organism evidence="2 3">
    <name type="scientific">Fistulina hepatica ATCC 64428</name>
    <dbReference type="NCBI Taxonomy" id="1128425"/>
    <lineage>
        <taxon>Eukaryota</taxon>
        <taxon>Fungi</taxon>
        <taxon>Dikarya</taxon>
        <taxon>Basidiomycota</taxon>
        <taxon>Agaricomycotina</taxon>
        <taxon>Agaricomycetes</taxon>
        <taxon>Agaricomycetidae</taxon>
        <taxon>Agaricales</taxon>
        <taxon>Fistulinaceae</taxon>
        <taxon>Fistulina</taxon>
    </lineage>
</organism>
<keyword evidence="3" id="KW-1185">Reference proteome</keyword>
<evidence type="ECO:0000313" key="3">
    <source>
        <dbReference type="Proteomes" id="UP000054144"/>
    </source>
</evidence>
<keyword evidence="1" id="KW-0812">Transmembrane</keyword>
<proteinExistence type="predicted"/>
<dbReference type="OrthoDB" id="3197626at2759"/>
<feature type="transmembrane region" description="Helical" evidence="1">
    <location>
        <begin position="20"/>
        <end position="40"/>
    </location>
</feature>
<accession>A0A0D7AQ07</accession>
<feature type="transmembrane region" description="Helical" evidence="1">
    <location>
        <begin position="61"/>
        <end position="80"/>
    </location>
</feature>
<keyword evidence="1" id="KW-1133">Transmembrane helix</keyword>
<sequence>MVDWTSAEVLAQESDAFIKFMHILFGLYVWEWAISLDFEWEYITRRRAFRWPLIFYFANRYILLLTLVGIVVALNIQYPIDCTALYTLNQYTGEAALGLASANLAIRTIAVWSQNRIITVGLVIAILGQWSLILQGKFLASSFVFADGCVITSSHNNILAATYIYTMCLDFTVLVLMTWKLLGPKLSTKGLPLPKLSTLLFKDGLIYFIYAFMSNFVASVFMILNLNEVMSVIFNVPAAVGSSIVACQAVRRLVRYASDGGNM</sequence>
<evidence type="ECO:0000256" key="1">
    <source>
        <dbReference type="SAM" id="Phobius"/>
    </source>
</evidence>
<name>A0A0D7AQ07_9AGAR</name>